<evidence type="ECO:0000313" key="2">
    <source>
        <dbReference type="Proteomes" id="UP001180020"/>
    </source>
</evidence>
<organism evidence="1 2">
    <name type="scientific">Acorus calamus</name>
    <name type="common">Sweet flag</name>
    <dbReference type="NCBI Taxonomy" id="4465"/>
    <lineage>
        <taxon>Eukaryota</taxon>
        <taxon>Viridiplantae</taxon>
        <taxon>Streptophyta</taxon>
        <taxon>Embryophyta</taxon>
        <taxon>Tracheophyta</taxon>
        <taxon>Spermatophyta</taxon>
        <taxon>Magnoliopsida</taxon>
        <taxon>Liliopsida</taxon>
        <taxon>Acoraceae</taxon>
        <taxon>Acorus</taxon>
    </lineage>
</organism>
<gene>
    <name evidence="1" type="ORF">QJS10_CPB11g00649</name>
</gene>
<dbReference type="Proteomes" id="UP001180020">
    <property type="component" value="Unassembled WGS sequence"/>
</dbReference>
<sequence>MKTVWIFGIKKDWTQYPGICVNVWMHAHTWRGTPNQRYLIRPPLNLHHKFGFESTWGLGPLIQRRKIDHEKMEGNKDICDF</sequence>
<dbReference type="EMBL" id="JAUJYO010000011">
    <property type="protein sequence ID" value="KAK1305356.1"/>
    <property type="molecule type" value="Genomic_DNA"/>
</dbReference>
<reference evidence="1" key="2">
    <citation type="submission" date="2023-06" db="EMBL/GenBank/DDBJ databases">
        <authorList>
            <person name="Ma L."/>
            <person name="Liu K.-W."/>
            <person name="Li Z."/>
            <person name="Hsiao Y.-Y."/>
            <person name="Qi Y."/>
            <person name="Fu T."/>
            <person name="Tang G."/>
            <person name="Zhang D."/>
            <person name="Sun W.-H."/>
            <person name="Liu D.-K."/>
            <person name="Li Y."/>
            <person name="Chen G.-Z."/>
            <person name="Liu X.-D."/>
            <person name="Liao X.-Y."/>
            <person name="Jiang Y.-T."/>
            <person name="Yu X."/>
            <person name="Hao Y."/>
            <person name="Huang J."/>
            <person name="Zhao X.-W."/>
            <person name="Ke S."/>
            <person name="Chen Y.-Y."/>
            <person name="Wu W.-L."/>
            <person name="Hsu J.-L."/>
            <person name="Lin Y.-F."/>
            <person name="Huang M.-D."/>
            <person name="Li C.-Y."/>
            <person name="Huang L."/>
            <person name="Wang Z.-W."/>
            <person name="Zhao X."/>
            <person name="Zhong W.-Y."/>
            <person name="Peng D.-H."/>
            <person name="Ahmad S."/>
            <person name="Lan S."/>
            <person name="Zhang J.-S."/>
            <person name="Tsai W.-C."/>
            <person name="Van De Peer Y."/>
            <person name="Liu Z.-J."/>
        </authorList>
    </citation>
    <scope>NUCLEOTIDE SEQUENCE</scope>
    <source>
        <strain evidence="1">CP</strain>
        <tissue evidence="1">Leaves</tissue>
    </source>
</reference>
<protein>
    <submittedName>
        <fullName evidence="1">Uncharacterized protein</fullName>
    </submittedName>
</protein>
<name>A0AAV9DWX5_ACOCL</name>
<proteinExistence type="predicted"/>
<accession>A0AAV9DWX5</accession>
<evidence type="ECO:0000313" key="1">
    <source>
        <dbReference type="EMBL" id="KAK1305356.1"/>
    </source>
</evidence>
<comment type="caution">
    <text evidence="1">The sequence shown here is derived from an EMBL/GenBank/DDBJ whole genome shotgun (WGS) entry which is preliminary data.</text>
</comment>
<reference evidence="1" key="1">
    <citation type="journal article" date="2023" name="Nat. Commun.">
        <title>Diploid and tetraploid genomes of Acorus and the evolution of monocots.</title>
        <authorList>
            <person name="Ma L."/>
            <person name="Liu K.W."/>
            <person name="Li Z."/>
            <person name="Hsiao Y.Y."/>
            <person name="Qi Y."/>
            <person name="Fu T."/>
            <person name="Tang G.D."/>
            <person name="Zhang D."/>
            <person name="Sun W.H."/>
            <person name="Liu D.K."/>
            <person name="Li Y."/>
            <person name="Chen G.Z."/>
            <person name="Liu X.D."/>
            <person name="Liao X.Y."/>
            <person name="Jiang Y.T."/>
            <person name="Yu X."/>
            <person name="Hao Y."/>
            <person name="Huang J."/>
            <person name="Zhao X.W."/>
            <person name="Ke S."/>
            <person name="Chen Y.Y."/>
            <person name="Wu W.L."/>
            <person name="Hsu J.L."/>
            <person name="Lin Y.F."/>
            <person name="Huang M.D."/>
            <person name="Li C.Y."/>
            <person name="Huang L."/>
            <person name="Wang Z.W."/>
            <person name="Zhao X."/>
            <person name="Zhong W.Y."/>
            <person name="Peng D.H."/>
            <person name="Ahmad S."/>
            <person name="Lan S."/>
            <person name="Zhang J.S."/>
            <person name="Tsai W.C."/>
            <person name="Van de Peer Y."/>
            <person name="Liu Z.J."/>
        </authorList>
    </citation>
    <scope>NUCLEOTIDE SEQUENCE</scope>
    <source>
        <strain evidence="1">CP</strain>
    </source>
</reference>
<keyword evidence="2" id="KW-1185">Reference proteome</keyword>
<dbReference type="AlphaFoldDB" id="A0AAV9DWX5"/>